<reference evidence="1 2" key="1">
    <citation type="journal article" date="2019" name="Int. J. Syst. Evol. Microbiol.">
        <title>The Global Catalogue of Microorganisms (GCM) 10K type strain sequencing project: providing services to taxonomists for standard genome sequencing and annotation.</title>
        <authorList>
            <consortium name="The Broad Institute Genomics Platform"/>
            <consortium name="The Broad Institute Genome Sequencing Center for Infectious Disease"/>
            <person name="Wu L."/>
            <person name="Ma J."/>
        </authorList>
    </citation>
    <scope>NUCLEOTIDE SEQUENCE [LARGE SCALE GENOMIC DNA]</scope>
    <source>
        <strain evidence="1 2">JCM 14303</strain>
    </source>
</reference>
<protein>
    <submittedName>
        <fullName evidence="1">Uncharacterized protein</fullName>
    </submittedName>
</protein>
<comment type="caution">
    <text evidence="1">The sequence shown here is derived from an EMBL/GenBank/DDBJ whole genome shotgun (WGS) entry which is preliminary data.</text>
</comment>
<name>A0ABN1ZZV1_9ACTN</name>
<organism evidence="1 2">
    <name type="scientific">Kribbella lupini</name>
    <dbReference type="NCBI Taxonomy" id="291602"/>
    <lineage>
        <taxon>Bacteria</taxon>
        <taxon>Bacillati</taxon>
        <taxon>Actinomycetota</taxon>
        <taxon>Actinomycetes</taxon>
        <taxon>Propionibacteriales</taxon>
        <taxon>Kribbellaceae</taxon>
        <taxon>Kribbella</taxon>
    </lineage>
</organism>
<proteinExistence type="predicted"/>
<dbReference type="EMBL" id="BAAANC010000001">
    <property type="protein sequence ID" value="GAA1508114.1"/>
    <property type="molecule type" value="Genomic_DNA"/>
</dbReference>
<keyword evidence="2" id="KW-1185">Reference proteome</keyword>
<gene>
    <name evidence="1" type="ORF">GCM10009741_00980</name>
</gene>
<dbReference type="Proteomes" id="UP001500363">
    <property type="component" value="Unassembled WGS sequence"/>
</dbReference>
<sequence length="207" mass="20277">MELASAGLEVSPEVDPLVEEVSLREVAAWSADFADCGRRGVCGGMGVWGGIGVCAGRGVCPARDPTDVLAGVVGESGASAAVGTDAVGETGAFEADVLRPAAGLRVEAGDRFAVVDFAAGGFGADAPAVDPSDPADPAAGPSNGSSGDSGAAFFAAREVDFVVLRRGVFFGGWSAGPEAAGVGGWFSSLTGCSFGLAWGRADGSTSG</sequence>
<evidence type="ECO:0000313" key="1">
    <source>
        <dbReference type="EMBL" id="GAA1508114.1"/>
    </source>
</evidence>
<evidence type="ECO:0000313" key="2">
    <source>
        <dbReference type="Proteomes" id="UP001500363"/>
    </source>
</evidence>
<accession>A0ABN1ZZV1</accession>